<keyword evidence="1" id="KW-0808">Transferase</keyword>
<dbReference type="InterPro" id="IPR029063">
    <property type="entry name" value="SAM-dependent_MTases_sf"/>
</dbReference>
<organism evidence="1 2">
    <name type="scientific">SAR86 cluster bacterium</name>
    <dbReference type="NCBI Taxonomy" id="2030880"/>
    <lineage>
        <taxon>Bacteria</taxon>
        <taxon>Pseudomonadati</taxon>
        <taxon>Pseudomonadota</taxon>
        <taxon>Gammaproteobacteria</taxon>
        <taxon>SAR86 cluster</taxon>
    </lineage>
</organism>
<dbReference type="Pfam" id="PF13578">
    <property type="entry name" value="Methyltransf_24"/>
    <property type="match status" value="1"/>
</dbReference>
<dbReference type="SUPFAM" id="SSF53335">
    <property type="entry name" value="S-adenosyl-L-methionine-dependent methyltransferases"/>
    <property type="match status" value="1"/>
</dbReference>
<dbReference type="GO" id="GO:0032259">
    <property type="term" value="P:methylation"/>
    <property type="evidence" value="ECO:0007669"/>
    <property type="project" value="UniProtKB-KW"/>
</dbReference>
<comment type="caution">
    <text evidence="1">The sequence shown here is derived from an EMBL/GenBank/DDBJ whole genome shotgun (WGS) entry which is preliminary data.</text>
</comment>
<dbReference type="GO" id="GO:0008168">
    <property type="term" value="F:methyltransferase activity"/>
    <property type="evidence" value="ECO:0007669"/>
    <property type="project" value="UniProtKB-KW"/>
</dbReference>
<gene>
    <name evidence="1" type="ORF">EVA99_02500</name>
</gene>
<name>A0A520MS60_9GAMM</name>
<proteinExistence type="predicted"/>
<sequence>MKYMIEQFEEIKGFLDSEEGNALYKFCKSSHLNGVCAEIGSYCGKSACYIGYACKEVGSKLYSVDHHKGSEEQQFGEEYFDEEIFDYSKNEVNTLPLFLKNISKFQLDNFIEPVIMSSNDASKVVPNKLDFLFIDGSHTFESARSDYKSWVKKLRLGGVLAIHDVYDSEEEGGQAPKEIYLKALDEGFNLLERRKSLVILRR</sequence>
<dbReference type="Gene3D" id="3.40.50.150">
    <property type="entry name" value="Vaccinia Virus protein VP39"/>
    <property type="match status" value="1"/>
</dbReference>
<evidence type="ECO:0000313" key="2">
    <source>
        <dbReference type="Proteomes" id="UP000320146"/>
    </source>
</evidence>
<protein>
    <submittedName>
        <fullName evidence="1">Class I SAM-dependent methyltransferase</fullName>
    </submittedName>
</protein>
<reference evidence="1 2" key="1">
    <citation type="submission" date="2019-02" db="EMBL/GenBank/DDBJ databases">
        <title>Prokaryotic population dynamics and viral predation in marine succession experiment using metagenomics: the confinement effect.</title>
        <authorList>
            <person name="Haro-Moreno J.M."/>
            <person name="Rodriguez-Valera F."/>
            <person name="Lopez-Perez M."/>
        </authorList>
    </citation>
    <scope>NUCLEOTIDE SEQUENCE [LARGE SCALE GENOMIC DNA]</scope>
    <source>
        <strain evidence="1">MED-G166</strain>
    </source>
</reference>
<keyword evidence="1" id="KW-0489">Methyltransferase</keyword>
<accession>A0A520MS60</accession>
<dbReference type="EMBL" id="SHBL01000016">
    <property type="protein sequence ID" value="RZO24043.1"/>
    <property type="molecule type" value="Genomic_DNA"/>
</dbReference>
<dbReference type="AlphaFoldDB" id="A0A520MS60"/>
<dbReference type="Proteomes" id="UP000320146">
    <property type="component" value="Unassembled WGS sequence"/>
</dbReference>
<evidence type="ECO:0000313" key="1">
    <source>
        <dbReference type="EMBL" id="RZO24043.1"/>
    </source>
</evidence>